<reference evidence="2" key="3">
    <citation type="submission" date="2025-09" db="UniProtKB">
        <authorList>
            <consortium name="Ensembl"/>
        </authorList>
    </citation>
    <scope>IDENTIFICATION</scope>
</reference>
<reference evidence="2" key="1">
    <citation type="submission" date="2018-09" db="EMBL/GenBank/DDBJ databases">
        <title>Common duck and Muscovy duck high density SNP chip.</title>
        <authorList>
            <person name="Vignal A."/>
            <person name="Thebault N."/>
            <person name="Warren W.C."/>
        </authorList>
    </citation>
    <scope>NUCLEOTIDE SEQUENCE [LARGE SCALE GENOMIC DNA]</scope>
</reference>
<organism evidence="2 3">
    <name type="scientific">Cairina moschata</name>
    <name type="common">Muscovy duck</name>
    <dbReference type="NCBI Taxonomy" id="8855"/>
    <lineage>
        <taxon>Eukaryota</taxon>
        <taxon>Metazoa</taxon>
        <taxon>Chordata</taxon>
        <taxon>Craniata</taxon>
        <taxon>Vertebrata</taxon>
        <taxon>Euteleostomi</taxon>
        <taxon>Archelosauria</taxon>
        <taxon>Archosauria</taxon>
        <taxon>Dinosauria</taxon>
        <taxon>Saurischia</taxon>
        <taxon>Theropoda</taxon>
        <taxon>Coelurosauria</taxon>
        <taxon>Aves</taxon>
        <taxon>Neognathae</taxon>
        <taxon>Galloanserae</taxon>
        <taxon>Anseriformes</taxon>
        <taxon>Anatidae</taxon>
        <taxon>Anatinae</taxon>
        <taxon>Cairina</taxon>
    </lineage>
</organism>
<protein>
    <submittedName>
        <fullName evidence="2">Uncharacterized protein</fullName>
    </submittedName>
</protein>
<dbReference type="AlphaFoldDB" id="A0A8C3CQR2"/>
<feature type="compositionally biased region" description="Low complexity" evidence="1">
    <location>
        <begin position="1"/>
        <end position="12"/>
    </location>
</feature>
<sequence length="100" mass="10319">APPRRAAAISPRPGAPGTGTGHGGAPRLPPHAAGEQEAGGGENWDKSLHFEVATGLSTREVTVCGYRAGSFARVVCEQAWKSECHHGKSGLSFSLEINTA</sequence>
<dbReference type="Proteomes" id="UP000694556">
    <property type="component" value="Chromosome 8"/>
</dbReference>
<name>A0A8C3CQR2_CAIMO</name>
<proteinExistence type="predicted"/>
<evidence type="ECO:0000313" key="3">
    <source>
        <dbReference type="Proteomes" id="UP000694556"/>
    </source>
</evidence>
<dbReference type="Ensembl" id="ENSCMMT00000025741.1">
    <property type="protein sequence ID" value="ENSCMMP00000023517.1"/>
    <property type="gene ID" value="ENSCMMG00000014663.1"/>
</dbReference>
<evidence type="ECO:0000256" key="1">
    <source>
        <dbReference type="SAM" id="MobiDB-lite"/>
    </source>
</evidence>
<evidence type="ECO:0000313" key="2">
    <source>
        <dbReference type="Ensembl" id="ENSCMMP00000023517.1"/>
    </source>
</evidence>
<accession>A0A8C3CQR2</accession>
<keyword evidence="3" id="KW-1185">Reference proteome</keyword>
<feature type="region of interest" description="Disordered" evidence="1">
    <location>
        <begin position="1"/>
        <end position="44"/>
    </location>
</feature>
<reference evidence="2" key="2">
    <citation type="submission" date="2025-08" db="UniProtKB">
        <authorList>
            <consortium name="Ensembl"/>
        </authorList>
    </citation>
    <scope>IDENTIFICATION</scope>
</reference>